<accession>A0A8K1CI25</accession>
<feature type="compositionally biased region" description="Basic and acidic residues" evidence="5">
    <location>
        <begin position="1263"/>
        <end position="1273"/>
    </location>
</feature>
<feature type="region of interest" description="Disordered" evidence="5">
    <location>
        <begin position="1263"/>
        <end position="1301"/>
    </location>
</feature>
<dbReference type="PROSITE" id="PS50294">
    <property type="entry name" value="WD_REPEATS_REGION"/>
    <property type="match status" value="1"/>
</dbReference>
<dbReference type="InterPro" id="IPR015943">
    <property type="entry name" value="WD40/YVTN_repeat-like_dom_sf"/>
</dbReference>
<evidence type="ECO:0000256" key="5">
    <source>
        <dbReference type="SAM" id="MobiDB-lite"/>
    </source>
</evidence>
<keyword evidence="4" id="KW-0175">Coiled coil</keyword>
<feature type="coiled-coil region" evidence="4">
    <location>
        <begin position="761"/>
        <end position="835"/>
    </location>
</feature>
<dbReference type="PANTHER" id="PTHR32215">
    <property type="entry name" value="CILIA- AND FLAGELLA-ASSOCIATED PROTEIN 57"/>
    <property type="match status" value="1"/>
</dbReference>
<dbReference type="SMART" id="SM00320">
    <property type="entry name" value="WD40"/>
    <property type="match status" value="5"/>
</dbReference>
<evidence type="ECO:0000256" key="4">
    <source>
        <dbReference type="SAM" id="Coils"/>
    </source>
</evidence>
<proteinExistence type="predicted"/>
<dbReference type="PANTHER" id="PTHR32215:SF0">
    <property type="entry name" value="CILIA- AND FLAGELLA-ASSOCIATED PROTEIN 57"/>
    <property type="match status" value="1"/>
</dbReference>
<dbReference type="Gene3D" id="2.130.10.10">
    <property type="entry name" value="YVTN repeat-like/Quinoprotein amine dehydrogenase"/>
    <property type="match status" value="2"/>
</dbReference>
<evidence type="ECO:0008006" key="8">
    <source>
        <dbReference type="Google" id="ProtNLM"/>
    </source>
</evidence>
<dbReference type="InterPro" id="IPR019775">
    <property type="entry name" value="WD40_repeat_CS"/>
</dbReference>
<gene>
    <name evidence="6" type="ORF">Poli38472_002304</name>
</gene>
<dbReference type="OrthoDB" id="10251741at2759"/>
<dbReference type="EMBL" id="SPLM01000072">
    <property type="protein sequence ID" value="TMW63363.1"/>
    <property type="molecule type" value="Genomic_DNA"/>
</dbReference>
<feature type="compositionally biased region" description="Polar residues" evidence="5">
    <location>
        <begin position="1274"/>
        <end position="1288"/>
    </location>
</feature>
<name>A0A8K1CI25_PYTOL</name>
<organism evidence="6 7">
    <name type="scientific">Pythium oligandrum</name>
    <name type="common">Mycoparasitic fungus</name>
    <dbReference type="NCBI Taxonomy" id="41045"/>
    <lineage>
        <taxon>Eukaryota</taxon>
        <taxon>Sar</taxon>
        <taxon>Stramenopiles</taxon>
        <taxon>Oomycota</taxon>
        <taxon>Peronosporomycetes</taxon>
        <taxon>Pythiales</taxon>
        <taxon>Pythiaceae</taxon>
        <taxon>Pythium</taxon>
    </lineage>
</organism>
<protein>
    <recommendedName>
        <fullName evidence="8">Guanine nucleotide-binding protein subunit beta-like protein</fullName>
    </recommendedName>
</protein>
<keyword evidence="7" id="KW-1185">Reference proteome</keyword>
<feature type="repeat" description="WD" evidence="3">
    <location>
        <begin position="505"/>
        <end position="538"/>
    </location>
</feature>
<dbReference type="Pfam" id="PF00400">
    <property type="entry name" value="WD40"/>
    <property type="match status" value="3"/>
</dbReference>
<dbReference type="InterPro" id="IPR052993">
    <property type="entry name" value="CFA-57"/>
</dbReference>
<evidence type="ECO:0000256" key="1">
    <source>
        <dbReference type="ARBA" id="ARBA00022574"/>
    </source>
</evidence>
<feature type="region of interest" description="Disordered" evidence="5">
    <location>
        <begin position="1116"/>
        <end position="1188"/>
    </location>
</feature>
<comment type="caution">
    <text evidence="6">The sequence shown here is derived from an EMBL/GenBank/DDBJ whole genome shotgun (WGS) entry which is preliminary data.</text>
</comment>
<dbReference type="PROSITE" id="PS00678">
    <property type="entry name" value="WD_REPEATS_1"/>
    <property type="match status" value="1"/>
</dbReference>
<keyword evidence="2" id="KW-0677">Repeat</keyword>
<dbReference type="Proteomes" id="UP000794436">
    <property type="component" value="Unassembled WGS sequence"/>
</dbReference>
<feature type="compositionally biased region" description="Pro residues" evidence="5">
    <location>
        <begin position="1161"/>
        <end position="1173"/>
    </location>
</feature>
<feature type="coiled-coil region" evidence="4">
    <location>
        <begin position="916"/>
        <end position="964"/>
    </location>
</feature>
<feature type="compositionally biased region" description="Polar residues" evidence="5">
    <location>
        <begin position="1423"/>
        <end position="1436"/>
    </location>
</feature>
<feature type="compositionally biased region" description="Polar residues" evidence="5">
    <location>
        <begin position="1317"/>
        <end position="1335"/>
    </location>
</feature>
<reference evidence="6" key="1">
    <citation type="submission" date="2019-03" db="EMBL/GenBank/DDBJ databases">
        <title>Long read genome sequence of the mycoparasitic Pythium oligandrum ATCC 38472 isolated from sugarbeet rhizosphere.</title>
        <authorList>
            <person name="Gaulin E."/>
        </authorList>
    </citation>
    <scope>NUCLEOTIDE SEQUENCE</scope>
    <source>
        <strain evidence="6">ATCC 38472_TT</strain>
    </source>
</reference>
<evidence type="ECO:0000256" key="2">
    <source>
        <dbReference type="ARBA" id="ARBA00022737"/>
    </source>
</evidence>
<feature type="compositionally biased region" description="Basic and acidic residues" evidence="5">
    <location>
        <begin position="1120"/>
        <end position="1133"/>
    </location>
</feature>
<evidence type="ECO:0000313" key="7">
    <source>
        <dbReference type="Proteomes" id="UP000794436"/>
    </source>
</evidence>
<dbReference type="SUPFAM" id="SSF50978">
    <property type="entry name" value="WD40 repeat-like"/>
    <property type="match status" value="2"/>
</dbReference>
<feature type="region of interest" description="Disordered" evidence="5">
    <location>
        <begin position="1381"/>
        <end position="1442"/>
    </location>
</feature>
<dbReference type="PROSITE" id="PS50082">
    <property type="entry name" value="WD_REPEATS_2"/>
    <property type="match status" value="1"/>
</dbReference>
<feature type="region of interest" description="Disordered" evidence="5">
    <location>
        <begin position="1317"/>
        <end position="1360"/>
    </location>
</feature>
<keyword evidence="1 3" id="KW-0853">WD repeat</keyword>
<evidence type="ECO:0000313" key="6">
    <source>
        <dbReference type="EMBL" id="TMW63363.1"/>
    </source>
</evidence>
<evidence type="ECO:0000256" key="3">
    <source>
        <dbReference type="PROSITE-ProRule" id="PRU00221"/>
    </source>
</evidence>
<dbReference type="InterPro" id="IPR036322">
    <property type="entry name" value="WD40_repeat_dom_sf"/>
</dbReference>
<dbReference type="InterPro" id="IPR001680">
    <property type="entry name" value="WD40_rpt"/>
</dbReference>
<feature type="coiled-coil region" evidence="4">
    <location>
        <begin position="1035"/>
        <end position="1062"/>
    </location>
</feature>
<sequence length="1442" mass="161876">MDGEVDDENAQGMGVATPSGEVKEAYQHLRPWYALGTRPNGRQVVGFLSENVVVYPVGHHLTLFHVETRAMEFLYPTSNVRSVQSFHISANREYIAVAEIQHSGPTGASSGLASTGKHGATSGISTQQQEQHVIAIYRASTRNRIKTIALPHNSSVVACAFSSDNKFMAMLEDAPAHNVSYWKVNTGKLIASCKCPSRGTRININPYNPNYISVSGPMILKYWLWTNNDFRIGNFLPQTREQEHFVDHLWLKEYMIAVSERGMLLCFLSTSDYNGVDLIHASRCHQPSYVRLECLAPHSKGFVLGGSAGFFSVYENSDDPKDPFAFVRTVSVGDVAFECITISSNMDSIVACTKSQELISFSMSSIDTVQEDRIEYRELLQHGSQLGTVLQVDVCIQRSVVATCGLDKTVRVWNYELQVYEVMHQCPEEPVAIALHPTGYQIVVAFKERVRLFQVFQDSMRQTREIPIKSCRAVRFSYGGHMFACAAGLTVSVFKSYTCEPVHTFAGHIGAVRTVAWTRNDYYLYSAGQDGTVYLWDICKGSRCEEVQHSVKQCQYSAIAADENDLKLAFAAGSDGKIRPLVGSEDSKIVELSHGVSITALALTKDRSRLFAGTNSGSILVVRLPFTSKSVAYEYFAHAEAITKLRITDDNEVVVASSEDGCVSIFQVLNDAAASQKHHVDTTDSFPREYSKSTDRRKGIFALTDAVLVAREDVEEQKATVLEWQQKYDQLKADVEFTLHSKENEWIDRLRVLTEESESIMVQERKRYEELEHRHQLAQRKHAGEMSHKEASHVKMTQELENQYERKLAQEMARYDALSETLEQTRQRCEALVEAQDVQHRNTLHAERKTAYARSKEQNDVIKRLHDDLKYNHSKFEEVLHQEESDYEQELQLVRASYEKQLDLERQNTAIKQGQLSATNTKLESTKKKVQELKATLHAQNILLSTERAKLTKLEATMTQYEKHFDVCKFSISDKDKEIVELKSSNRVLENFRSVLHHRIDNLEAAKSPMQEHMTALETHIHDMQTELADEYQLKAANEQELETKEAKVKMLLHEVKSLRQNMLKKEYTMSEMVREFTRMAQMTNWKDAEAAIKDAYKVFAIGETVHRKNRRAVLAATASEERPSSPSKEKSNSKLFTAPGSPAGKPQTRDSKAAIAMSPKPRPQVPPSPAKPPQGSSNQTSLASTDEALGYDCKQAVDESVKQMEYMSKTIMTLQTALDNTKAKADRIRRDAISEGSLLIEECNKLRKESKLQQMRIRELEHQVSTHRRDGKTSPNHQLASNASSPQLAPYSPVEPTNSLSVGNSTKLAALVCGTPSKTSRVGSPASPATSRRSTPLPFARLELERQRRSAGSTTVDELSSVVAEQKKEIQRLQMQVRLLLSDEDPGSSRKTSEGGPEQTSTTNPVDPPPSRGHNLRPILPANSSSPQPLHSSFVLTPVDR</sequence>